<organism evidence="2 3">
    <name type="scientific">Nocardia aurea</name>
    <dbReference type="NCBI Taxonomy" id="2144174"/>
    <lineage>
        <taxon>Bacteria</taxon>
        <taxon>Bacillati</taxon>
        <taxon>Actinomycetota</taxon>
        <taxon>Actinomycetes</taxon>
        <taxon>Mycobacteriales</taxon>
        <taxon>Nocardiaceae</taxon>
        <taxon>Nocardia</taxon>
    </lineage>
</organism>
<accession>A0ABV3FVD9</accession>
<evidence type="ECO:0000256" key="1">
    <source>
        <dbReference type="SAM" id="SignalP"/>
    </source>
</evidence>
<feature type="chain" id="PRO_5046829305" description="LGFP repeat-containing protein" evidence="1">
    <location>
        <begin position="38"/>
        <end position="250"/>
    </location>
</feature>
<gene>
    <name evidence="2" type="ORF">AB0I48_17655</name>
</gene>
<keyword evidence="1" id="KW-0732">Signal</keyword>
<dbReference type="InterPro" id="IPR013207">
    <property type="entry name" value="LGFP"/>
</dbReference>
<keyword evidence="3" id="KW-1185">Reference proteome</keyword>
<protein>
    <recommendedName>
        <fullName evidence="4">LGFP repeat-containing protein</fullName>
    </recommendedName>
</protein>
<feature type="signal peptide" evidence="1">
    <location>
        <begin position="1"/>
        <end position="37"/>
    </location>
</feature>
<dbReference type="Proteomes" id="UP001551695">
    <property type="component" value="Unassembled WGS sequence"/>
</dbReference>
<sequence>MARPLRTHVPSGSRRRGALALSAVAAGLMLTATTAGARPIGLFEVGGAIEVEYDQQGGPAVFGDPTAPEADAARGGKFQTFARNAAIYWQPATGAHSVNGAIRDKWTELGSETGTLGYPVTAEQVTPSGSGRFNHFERGSIYWSLGTAAHQVGGPIRDKWAATGWESGPLGYPLTDEAAAKNNGRYNLFTGGAVYYSPSTGAHTVWGALRDDWVRAGAENGRYGLPTSDEYDYQGGKAQDFQGGRITWVP</sequence>
<dbReference type="RefSeq" id="WP_357784873.1">
    <property type="nucleotide sequence ID" value="NZ_JBFAKC010000007.1"/>
</dbReference>
<dbReference type="EMBL" id="JBFAKC010000007">
    <property type="protein sequence ID" value="MEV0709389.1"/>
    <property type="molecule type" value="Genomic_DNA"/>
</dbReference>
<dbReference type="Pfam" id="PF08310">
    <property type="entry name" value="LGFP"/>
    <property type="match status" value="4"/>
</dbReference>
<name>A0ABV3FVD9_9NOCA</name>
<reference evidence="2 3" key="1">
    <citation type="submission" date="2024-06" db="EMBL/GenBank/DDBJ databases">
        <title>The Natural Products Discovery Center: Release of the First 8490 Sequenced Strains for Exploring Actinobacteria Biosynthetic Diversity.</title>
        <authorList>
            <person name="Kalkreuter E."/>
            <person name="Kautsar S.A."/>
            <person name="Yang D."/>
            <person name="Bader C.D."/>
            <person name="Teijaro C.N."/>
            <person name="Fluegel L."/>
            <person name="Davis C.M."/>
            <person name="Simpson J.R."/>
            <person name="Lauterbach L."/>
            <person name="Steele A.D."/>
            <person name="Gui C."/>
            <person name="Meng S."/>
            <person name="Li G."/>
            <person name="Viehrig K."/>
            <person name="Ye F."/>
            <person name="Su P."/>
            <person name="Kiefer A.F."/>
            <person name="Nichols A."/>
            <person name="Cepeda A.J."/>
            <person name="Yan W."/>
            <person name="Fan B."/>
            <person name="Jiang Y."/>
            <person name="Adhikari A."/>
            <person name="Zheng C.-J."/>
            <person name="Schuster L."/>
            <person name="Cowan T.M."/>
            <person name="Smanski M.J."/>
            <person name="Chevrette M.G."/>
            <person name="De Carvalho L.P.S."/>
            <person name="Shen B."/>
        </authorList>
    </citation>
    <scope>NUCLEOTIDE SEQUENCE [LARGE SCALE GENOMIC DNA]</scope>
    <source>
        <strain evidence="2 3">NPDC050403</strain>
    </source>
</reference>
<evidence type="ECO:0008006" key="4">
    <source>
        <dbReference type="Google" id="ProtNLM"/>
    </source>
</evidence>
<proteinExistence type="predicted"/>
<evidence type="ECO:0000313" key="2">
    <source>
        <dbReference type="EMBL" id="MEV0709389.1"/>
    </source>
</evidence>
<evidence type="ECO:0000313" key="3">
    <source>
        <dbReference type="Proteomes" id="UP001551695"/>
    </source>
</evidence>
<comment type="caution">
    <text evidence="2">The sequence shown here is derived from an EMBL/GenBank/DDBJ whole genome shotgun (WGS) entry which is preliminary data.</text>
</comment>